<name>A0A9N9ETX4_9GLOM</name>
<proteinExistence type="predicted"/>
<accession>A0A9N9ETX4</accession>
<dbReference type="OrthoDB" id="10548136at2759"/>
<comment type="caution">
    <text evidence="2">The sequence shown here is derived from an EMBL/GenBank/DDBJ whole genome shotgun (WGS) entry which is preliminary data.</text>
</comment>
<evidence type="ECO:0000313" key="2">
    <source>
        <dbReference type="EMBL" id="CAG8694976.1"/>
    </source>
</evidence>
<keyword evidence="3" id="KW-1185">Reference proteome</keyword>
<feature type="non-terminal residue" evidence="2">
    <location>
        <position position="183"/>
    </location>
</feature>
<dbReference type="Proteomes" id="UP000789396">
    <property type="component" value="Unassembled WGS sequence"/>
</dbReference>
<protein>
    <submittedName>
        <fullName evidence="2">13009_t:CDS:1</fullName>
    </submittedName>
</protein>
<feature type="compositionally biased region" description="Basic and acidic residues" evidence="1">
    <location>
        <begin position="12"/>
        <end position="26"/>
    </location>
</feature>
<feature type="region of interest" description="Disordered" evidence="1">
    <location>
        <begin position="1"/>
        <end position="27"/>
    </location>
</feature>
<gene>
    <name evidence="2" type="ORF">RFULGI_LOCUS10168</name>
</gene>
<evidence type="ECO:0000256" key="1">
    <source>
        <dbReference type="SAM" id="MobiDB-lite"/>
    </source>
</evidence>
<feature type="compositionally biased region" description="Basic residues" evidence="1">
    <location>
        <begin position="172"/>
        <end position="183"/>
    </location>
</feature>
<reference evidence="2" key="1">
    <citation type="submission" date="2021-06" db="EMBL/GenBank/DDBJ databases">
        <authorList>
            <person name="Kallberg Y."/>
            <person name="Tangrot J."/>
            <person name="Rosling A."/>
        </authorList>
    </citation>
    <scope>NUCLEOTIDE SEQUENCE</scope>
    <source>
        <strain evidence="2">IN212</strain>
    </source>
</reference>
<dbReference type="AlphaFoldDB" id="A0A9N9ETX4"/>
<evidence type="ECO:0000313" key="3">
    <source>
        <dbReference type="Proteomes" id="UP000789396"/>
    </source>
</evidence>
<organism evidence="2 3">
    <name type="scientific">Racocetra fulgida</name>
    <dbReference type="NCBI Taxonomy" id="60492"/>
    <lineage>
        <taxon>Eukaryota</taxon>
        <taxon>Fungi</taxon>
        <taxon>Fungi incertae sedis</taxon>
        <taxon>Mucoromycota</taxon>
        <taxon>Glomeromycotina</taxon>
        <taxon>Glomeromycetes</taxon>
        <taxon>Diversisporales</taxon>
        <taxon>Gigasporaceae</taxon>
        <taxon>Racocetra</taxon>
    </lineage>
</organism>
<dbReference type="EMBL" id="CAJVPZ010019580">
    <property type="protein sequence ID" value="CAG8694976.1"/>
    <property type="molecule type" value="Genomic_DNA"/>
</dbReference>
<feature type="region of interest" description="Disordered" evidence="1">
    <location>
        <begin position="161"/>
        <end position="183"/>
    </location>
</feature>
<sequence length="183" mass="20766">MPKGKQTNKKSNSKDNNKLNVEETTNHDLINLKSQIEALKAKNEKLRHLQQSKIMQSYNNIQVSNKNTHKTTNSLLNSVNTNKQHKKKLAVISSDSDDSNKRLSKKTNTYKHILIRIIIDSQSDAEDSNQYNHSESSMIVNTEDQNLSTSLLQEPTNIASETFEGTNSNKKQASKNKRITLTK</sequence>
<feature type="compositionally biased region" description="Polar residues" evidence="1">
    <location>
        <begin position="161"/>
        <end position="171"/>
    </location>
</feature>